<accession>A0A653IAJ0</accession>
<dbReference type="Proteomes" id="UP000439752">
    <property type="component" value="Unassembled WGS sequence"/>
</dbReference>
<dbReference type="InterPro" id="IPR016181">
    <property type="entry name" value="Acyl_CoA_acyltransferase"/>
</dbReference>
<dbReference type="GO" id="GO:0016747">
    <property type="term" value="F:acyltransferase activity, transferring groups other than amino-acyl groups"/>
    <property type="evidence" value="ECO:0007669"/>
    <property type="project" value="InterPro"/>
</dbReference>
<keyword evidence="3" id="KW-1185">Reference proteome</keyword>
<sequence length="169" mass="18957">MITLVKPSVHLEAEYLDFLAEWEQSGETIVPHVVSKTFLPLADFLEEHHQETLYVQPPRVTHSTYWLYDGKQIVGAVNFRHDLNDGLKQIGGHIGYGIRPSARKRGYATEGLRQALEVAKERGLESVLITCSADNIASGRVIEANGGEELEPFLKEDGTRVRRFNISLS</sequence>
<protein>
    <submittedName>
        <fullName evidence="2">GNAT family N-acetyltransferase</fullName>
    </submittedName>
</protein>
<reference evidence="2 3" key="1">
    <citation type="submission" date="2019-10" db="EMBL/GenBank/DDBJ databases">
        <authorList>
            <person name="Karimi E."/>
        </authorList>
    </citation>
    <scope>NUCLEOTIDE SEQUENCE [LARGE SCALE GENOMIC DNA]</scope>
    <source>
        <strain evidence="2">Exiguobacterium sp. 9Y</strain>
    </source>
</reference>
<evidence type="ECO:0000313" key="3">
    <source>
        <dbReference type="Proteomes" id="UP000439752"/>
    </source>
</evidence>
<name>A0A653IAJ0_9BACL</name>
<dbReference type="PROSITE" id="PS51186">
    <property type="entry name" value="GNAT"/>
    <property type="match status" value="1"/>
</dbReference>
<dbReference type="RefSeq" id="WP_159173446.1">
    <property type="nucleotide sequence ID" value="NZ_LR732312.1"/>
</dbReference>
<dbReference type="EMBL" id="CABWKQ010000020">
    <property type="protein sequence ID" value="VWX36139.1"/>
    <property type="molecule type" value="Genomic_DNA"/>
</dbReference>
<evidence type="ECO:0000313" key="2">
    <source>
        <dbReference type="EMBL" id="VWX36139.1"/>
    </source>
</evidence>
<dbReference type="AlphaFoldDB" id="A0A653IAJ0"/>
<gene>
    <name evidence="2" type="ORF">EXIGUO9Y_270154</name>
</gene>
<dbReference type="SUPFAM" id="SSF55729">
    <property type="entry name" value="Acyl-CoA N-acyltransferases (Nat)"/>
    <property type="match status" value="1"/>
</dbReference>
<dbReference type="PANTHER" id="PTHR39173:SF1">
    <property type="entry name" value="ACETYLTRANSFERASE"/>
    <property type="match status" value="1"/>
</dbReference>
<dbReference type="Gene3D" id="3.40.630.30">
    <property type="match status" value="1"/>
</dbReference>
<dbReference type="InterPro" id="IPR000182">
    <property type="entry name" value="GNAT_dom"/>
</dbReference>
<proteinExistence type="predicted"/>
<dbReference type="Pfam" id="PF13302">
    <property type="entry name" value="Acetyltransf_3"/>
    <property type="match status" value="1"/>
</dbReference>
<dbReference type="PANTHER" id="PTHR39173">
    <property type="entry name" value="ACETYLTRANSFERASE"/>
    <property type="match status" value="1"/>
</dbReference>
<dbReference type="CDD" id="cd04301">
    <property type="entry name" value="NAT_SF"/>
    <property type="match status" value="1"/>
</dbReference>
<keyword evidence="2" id="KW-0808">Transferase</keyword>
<feature type="domain" description="N-acetyltransferase" evidence="1">
    <location>
        <begin position="1"/>
        <end position="169"/>
    </location>
</feature>
<organism evidence="2 3">
    <name type="scientific">Exiguobacterium oxidotolerans</name>
    <dbReference type="NCBI Taxonomy" id="223958"/>
    <lineage>
        <taxon>Bacteria</taxon>
        <taxon>Bacillati</taxon>
        <taxon>Bacillota</taxon>
        <taxon>Bacilli</taxon>
        <taxon>Bacillales</taxon>
        <taxon>Bacillales Family XII. Incertae Sedis</taxon>
        <taxon>Exiguobacterium</taxon>
    </lineage>
</organism>
<evidence type="ECO:0000259" key="1">
    <source>
        <dbReference type="PROSITE" id="PS51186"/>
    </source>
</evidence>